<dbReference type="Pfam" id="PF13445">
    <property type="entry name" value="zf-RING_UBOX"/>
    <property type="match status" value="1"/>
</dbReference>
<protein>
    <recommendedName>
        <fullName evidence="3">RING-type E3 ubiquitin transferase</fullName>
        <ecNumber evidence="3">2.3.2.27</ecNumber>
    </recommendedName>
</protein>
<name>A0A8T2JUE3_9PIPI</name>
<evidence type="ECO:0000313" key="12">
    <source>
        <dbReference type="EMBL" id="KAG8447114.1"/>
    </source>
</evidence>
<dbReference type="AlphaFoldDB" id="A0A8T2JUE3"/>
<dbReference type="PROSITE" id="PS51803">
    <property type="entry name" value="ZF_C2HC_RNF"/>
    <property type="match status" value="1"/>
</dbReference>
<evidence type="ECO:0000256" key="4">
    <source>
        <dbReference type="ARBA" id="ARBA00022679"/>
    </source>
</evidence>
<keyword evidence="6 9" id="KW-0863">Zinc-finger</keyword>
<feature type="domain" description="RING-type" evidence="10">
    <location>
        <begin position="20"/>
        <end position="59"/>
    </location>
</feature>
<dbReference type="InterPro" id="IPR008598">
    <property type="entry name" value="Di19_Zn-bd"/>
</dbReference>
<evidence type="ECO:0000256" key="7">
    <source>
        <dbReference type="ARBA" id="ARBA00022786"/>
    </source>
</evidence>
<evidence type="ECO:0000256" key="2">
    <source>
        <dbReference type="ARBA" id="ARBA00004906"/>
    </source>
</evidence>
<evidence type="ECO:0000259" key="10">
    <source>
        <dbReference type="PROSITE" id="PS50089"/>
    </source>
</evidence>
<proteinExistence type="predicted"/>
<comment type="catalytic activity">
    <reaction evidence="1">
        <text>S-ubiquitinyl-[E2 ubiquitin-conjugating enzyme]-L-cysteine + [acceptor protein]-L-lysine = [E2 ubiquitin-conjugating enzyme]-L-cysteine + N(6)-ubiquitinyl-[acceptor protein]-L-lysine.</text>
        <dbReference type="EC" id="2.3.2.27"/>
    </reaction>
</comment>
<dbReference type="Pfam" id="PF05605">
    <property type="entry name" value="zf-Di19"/>
    <property type="match status" value="1"/>
</dbReference>
<dbReference type="PANTHER" id="PTHR46016:SF3">
    <property type="entry name" value="E3 UBIQUITIN-PROTEIN LIGASE RNF114"/>
    <property type="match status" value="1"/>
</dbReference>
<dbReference type="InterPro" id="IPR017907">
    <property type="entry name" value="Znf_RING_CS"/>
</dbReference>
<dbReference type="SMART" id="SM00184">
    <property type="entry name" value="RING"/>
    <property type="match status" value="1"/>
</dbReference>
<dbReference type="EC" id="2.3.2.27" evidence="3"/>
<dbReference type="PROSITE" id="PS00518">
    <property type="entry name" value="ZF_RING_1"/>
    <property type="match status" value="1"/>
</dbReference>
<dbReference type="OrthoDB" id="6270329at2759"/>
<dbReference type="PROSITE" id="PS50089">
    <property type="entry name" value="ZF_RING_2"/>
    <property type="match status" value="1"/>
</dbReference>
<feature type="domain" description="C2HC RNF-type" evidence="11">
    <location>
        <begin position="82"/>
        <end position="108"/>
    </location>
</feature>
<dbReference type="Proteomes" id="UP000812440">
    <property type="component" value="Chromosome 8_10"/>
</dbReference>
<dbReference type="GO" id="GO:0000209">
    <property type="term" value="P:protein polyubiquitination"/>
    <property type="evidence" value="ECO:0007669"/>
    <property type="project" value="TreeGrafter"/>
</dbReference>
<dbReference type="InterPro" id="IPR051438">
    <property type="entry name" value="RNF_E3_ubiq-protein_ligase"/>
</dbReference>
<dbReference type="InterPro" id="IPR027370">
    <property type="entry name" value="Znf-RING_euk"/>
</dbReference>
<keyword evidence="4" id="KW-0808">Transferase</keyword>
<comment type="pathway">
    <text evidence="2">Protein modification; protein ubiquitination.</text>
</comment>
<keyword evidence="5" id="KW-0479">Metal-binding</keyword>
<keyword evidence="7" id="KW-0833">Ubl conjugation pathway</keyword>
<evidence type="ECO:0000256" key="8">
    <source>
        <dbReference type="ARBA" id="ARBA00022833"/>
    </source>
</evidence>
<evidence type="ECO:0000256" key="1">
    <source>
        <dbReference type="ARBA" id="ARBA00000900"/>
    </source>
</evidence>
<dbReference type="Gene3D" id="3.30.40.10">
    <property type="entry name" value="Zinc/RING finger domain, C3HC4 (zinc finger)"/>
    <property type="match status" value="1"/>
</dbReference>
<evidence type="ECO:0000256" key="5">
    <source>
        <dbReference type="ARBA" id="ARBA00022723"/>
    </source>
</evidence>
<sequence>MAERDPVWDNYTDPTEKFTCPICLELFDKPTRVACGHVFCFACLQQCMKNRNSICGVCRSSLVHVGRAGDLEKQMQNTETSCKGCNKKIDTIRPQVNLSRMRVHSASCTRYESYVMDGIKSVTQDQSQRTSNVPNRYTFICPYCRQQNLDQEGLVDHCRTSHYTDPTPVVCPICASMPWGDPGYRSANFIEHINRRHRFAYDTFVDYNADEETMMNEALIRSLNDN</sequence>
<accession>A0A8T2JUE3</accession>
<dbReference type="GO" id="GO:0061630">
    <property type="term" value="F:ubiquitin protein ligase activity"/>
    <property type="evidence" value="ECO:0007669"/>
    <property type="project" value="UniProtKB-EC"/>
</dbReference>
<dbReference type="InterPro" id="IPR013083">
    <property type="entry name" value="Znf_RING/FYVE/PHD"/>
</dbReference>
<evidence type="ECO:0000259" key="11">
    <source>
        <dbReference type="PROSITE" id="PS51803"/>
    </source>
</evidence>
<organism evidence="12 13">
    <name type="scientific">Hymenochirus boettgeri</name>
    <name type="common">Congo dwarf clawed frog</name>
    <dbReference type="NCBI Taxonomy" id="247094"/>
    <lineage>
        <taxon>Eukaryota</taxon>
        <taxon>Metazoa</taxon>
        <taxon>Chordata</taxon>
        <taxon>Craniata</taxon>
        <taxon>Vertebrata</taxon>
        <taxon>Euteleostomi</taxon>
        <taxon>Amphibia</taxon>
        <taxon>Batrachia</taxon>
        <taxon>Anura</taxon>
        <taxon>Pipoidea</taxon>
        <taxon>Pipidae</taxon>
        <taxon>Pipinae</taxon>
        <taxon>Hymenochirus</taxon>
    </lineage>
</organism>
<evidence type="ECO:0000313" key="13">
    <source>
        <dbReference type="Proteomes" id="UP000812440"/>
    </source>
</evidence>
<dbReference type="GO" id="GO:0008270">
    <property type="term" value="F:zinc ion binding"/>
    <property type="evidence" value="ECO:0007669"/>
    <property type="project" value="UniProtKB-KW"/>
</dbReference>
<dbReference type="InterPro" id="IPR001841">
    <property type="entry name" value="Znf_RING"/>
</dbReference>
<dbReference type="Pfam" id="PF18574">
    <property type="entry name" value="zf_C2HC_14"/>
    <property type="match status" value="1"/>
</dbReference>
<gene>
    <name evidence="12" type="ORF">GDO86_014535</name>
</gene>
<keyword evidence="8" id="KW-0862">Zinc</keyword>
<reference evidence="12" key="1">
    <citation type="thesis" date="2020" institute="ProQuest LLC" country="789 East Eisenhower Parkway, Ann Arbor, MI, USA">
        <title>Comparative Genomics and Chromosome Evolution.</title>
        <authorList>
            <person name="Mudd A.B."/>
        </authorList>
    </citation>
    <scope>NUCLEOTIDE SEQUENCE</scope>
    <source>
        <strain evidence="12">Female2</strain>
        <tissue evidence="12">Blood</tissue>
    </source>
</reference>
<keyword evidence="13" id="KW-1185">Reference proteome</keyword>
<dbReference type="GO" id="GO:0006511">
    <property type="term" value="P:ubiquitin-dependent protein catabolic process"/>
    <property type="evidence" value="ECO:0007669"/>
    <property type="project" value="TreeGrafter"/>
</dbReference>
<evidence type="ECO:0000256" key="9">
    <source>
        <dbReference type="PROSITE-ProRule" id="PRU00175"/>
    </source>
</evidence>
<evidence type="ECO:0000256" key="3">
    <source>
        <dbReference type="ARBA" id="ARBA00012483"/>
    </source>
</evidence>
<dbReference type="InterPro" id="IPR034734">
    <property type="entry name" value="ZF_C2HC_RNF"/>
</dbReference>
<evidence type="ECO:0000256" key="6">
    <source>
        <dbReference type="ARBA" id="ARBA00022771"/>
    </source>
</evidence>
<dbReference type="SUPFAM" id="SSF57850">
    <property type="entry name" value="RING/U-box"/>
    <property type="match status" value="1"/>
</dbReference>
<dbReference type="EMBL" id="JAACNH010000003">
    <property type="protein sequence ID" value="KAG8447114.1"/>
    <property type="molecule type" value="Genomic_DNA"/>
</dbReference>
<comment type="caution">
    <text evidence="12">The sequence shown here is derived from an EMBL/GenBank/DDBJ whole genome shotgun (WGS) entry which is preliminary data.</text>
</comment>
<dbReference type="PANTHER" id="PTHR46016">
    <property type="entry name" value="ZINC FINGER, RING/FYVE/PHD-TYPE"/>
    <property type="match status" value="1"/>
</dbReference>